<name>A0ABU6QNT6_9FABA</name>
<comment type="caution">
    <text evidence="1">The sequence shown here is derived from an EMBL/GenBank/DDBJ whole genome shotgun (WGS) entry which is preliminary data.</text>
</comment>
<protein>
    <submittedName>
        <fullName evidence="1">Uncharacterized protein</fullName>
    </submittedName>
</protein>
<dbReference type="Proteomes" id="UP001341840">
    <property type="component" value="Unassembled WGS sequence"/>
</dbReference>
<organism evidence="1 2">
    <name type="scientific">Stylosanthes scabra</name>
    <dbReference type="NCBI Taxonomy" id="79078"/>
    <lineage>
        <taxon>Eukaryota</taxon>
        <taxon>Viridiplantae</taxon>
        <taxon>Streptophyta</taxon>
        <taxon>Embryophyta</taxon>
        <taxon>Tracheophyta</taxon>
        <taxon>Spermatophyta</taxon>
        <taxon>Magnoliopsida</taxon>
        <taxon>eudicotyledons</taxon>
        <taxon>Gunneridae</taxon>
        <taxon>Pentapetalae</taxon>
        <taxon>rosids</taxon>
        <taxon>fabids</taxon>
        <taxon>Fabales</taxon>
        <taxon>Fabaceae</taxon>
        <taxon>Papilionoideae</taxon>
        <taxon>50 kb inversion clade</taxon>
        <taxon>dalbergioids sensu lato</taxon>
        <taxon>Dalbergieae</taxon>
        <taxon>Pterocarpus clade</taxon>
        <taxon>Stylosanthes</taxon>
    </lineage>
</organism>
<reference evidence="1 2" key="1">
    <citation type="journal article" date="2023" name="Plants (Basel)">
        <title>Bridging the Gap: Combining Genomics and Transcriptomics Approaches to Understand Stylosanthes scabra, an Orphan Legume from the Brazilian Caatinga.</title>
        <authorList>
            <person name="Ferreira-Neto J.R.C."/>
            <person name="da Silva M.D."/>
            <person name="Binneck E."/>
            <person name="de Melo N.F."/>
            <person name="da Silva R.H."/>
            <person name="de Melo A.L.T.M."/>
            <person name="Pandolfi V."/>
            <person name="Bustamante F.O."/>
            <person name="Brasileiro-Vidal A.C."/>
            <person name="Benko-Iseppon A.M."/>
        </authorList>
    </citation>
    <scope>NUCLEOTIDE SEQUENCE [LARGE SCALE GENOMIC DNA]</scope>
    <source>
        <tissue evidence="1">Leaves</tissue>
    </source>
</reference>
<dbReference type="EMBL" id="JASCZI010000758">
    <property type="protein sequence ID" value="MED6113276.1"/>
    <property type="molecule type" value="Genomic_DNA"/>
</dbReference>
<accession>A0ABU6QNT6</accession>
<keyword evidence="2" id="KW-1185">Reference proteome</keyword>
<sequence>MAANLTNGTSKSHIHVYKRLCLLIYVVLTEDEERTFVSEVSLLLSARFAAGQCVAACTRRDSNPQHLLKRTSELTIRPTQYPGRTYEEVVIDNCCMMLNIAEDVHGSAPDIAGMGHIPVAPFESP</sequence>
<gene>
    <name evidence="1" type="ORF">PIB30_069294</name>
</gene>
<proteinExistence type="predicted"/>
<dbReference type="SUPFAM" id="SSF53659">
    <property type="entry name" value="Isocitrate/Isopropylmalate dehydrogenase-like"/>
    <property type="match status" value="1"/>
</dbReference>
<evidence type="ECO:0000313" key="2">
    <source>
        <dbReference type="Proteomes" id="UP001341840"/>
    </source>
</evidence>
<evidence type="ECO:0000313" key="1">
    <source>
        <dbReference type="EMBL" id="MED6113276.1"/>
    </source>
</evidence>